<dbReference type="InterPro" id="IPR045607">
    <property type="entry name" value="DUF6452"/>
</dbReference>
<name>A0A2S7UCW1_9FLAO</name>
<keyword evidence="2" id="KW-1185">Reference proteome</keyword>
<dbReference type="Pfam" id="PF20050">
    <property type="entry name" value="DUF6452"/>
    <property type="match status" value="1"/>
</dbReference>
<reference evidence="1 2" key="1">
    <citation type="submission" date="2017-01" db="EMBL/GenBank/DDBJ databases">
        <title>Trade-off between light-utilization and light-protection in marine flavobacteria.</title>
        <authorList>
            <person name="Kumagai Y."/>
            <person name="Yoshizawa S."/>
            <person name="Kogure K."/>
            <person name="Iwasaki W."/>
        </authorList>
    </citation>
    <scope>NUCLEOTIDE SEQUENCE [LARGE SCALE GENOMIC DNA]</scope>
    <source>
        <strain evidence="1 2">KCTC 32109</strain>
    </source>
</reference>
<evidence type="ECO:0000313" key="1">
    <source>
        <dbReference type="EMBL" id="PQJ32082.1"/>
    </source>
</evidence>
<protein>
    <submittedName>
        <fullName evidence="1">Uncharacterized protein</fullName>
    </submittedName>
</protein>
<evidence type="ECO:0000313" key="2">
    <source>
        <dbReference type="Proteomes" id="UP000239747"/>
    </source>
</evidence>
<dbReference type="RefSeq" id="WP_105071175.1">
    <property type="nucleotide sequence ID" value="NZ_MTPW01000001.1"/>
</dbReference>
<organism evidence="1 2">
    <name type="scientific">Nonlabens arenilitoris</name>
    <dbReference type="NCBI Taxonomy" id="1217969"/>
    <lineage>
        <taxon>Bacteria</taxon>
        <taxon>Pseudomonadati</taxon>
        <taxon>Bacteroidota</taxon>
        <taxon>Flavobacteriia</taxon>
        <taxon>Flavobacteriales</taxon>
        <taxon>Flavobacteriaceae</taxon>
        <taxon>Nonlabens</taxon>
    </lineage>
</organism>
<comment type="caution">
    <text evidence="1">The sequence shown here is derived from an EMBL/GenBank/DDBJ whole genome shotgun (WGS) entry which is preliminary data.</text>
</comment>
<dbReference type="AlphaFoldDB" id="A0A2S7UCW1"/>
<gene>
    <name evidence="1" type="ORF">BST92_09145</name>
</gene>
<accession>A0A2S7UCW1</accession>
<proteinExistence type="predicted"/>
<dbReference type="OrthoDB" id="663527at2"/>
<dbReference type="EMBL" id="MTPW01000001">
    <property type="protein sequence ID" value="PQJ32082.1"/>
    <property type="molecule type" value="Genomic_DNA"/>
</dbReference>
<sequence>MKKYKYPFILSIILLIAGTSSCEKDDLCDPSLSVTPRLIIKFTDIGNPDESKTVEQLQIREIGFTGFAPLNSEGSTLLTAVDSIAIPLRTDSNNTSYEFFLDDDDGTNIDSIDFNYNLDEIYINRACGFKVVYNELSAIKLPEPAGEEWIINIQVVTPEVTSNNDIHIEIRH</sequence>
<dbReference type="PROSITE" id="PS51257">
    <property type="entry name" value="PROKAR_LIPOPROTEIN"/>
    <property type="match status" value="1"/>
</dbReference>
<dbReference type="Proteomes" id="UP000239747">
    <property type="component" value="Unassembled WGS sequence"/>
</dbReference>